<proteinExistence type="predicted"/>
<dbReference type="GeneID" id="80020205"/>
<reference evidence="1" key="1">
    <citation type="submission" date="2022-10" db="EMBL/GenBank/DDBJ databases">
        <authorList>
            <person name="Roth M.A."/>
            <person name="Wohlstadter N.E."/>
            <person name="Arguedas X."/>
            <person name="Leighton H.R."/>
            <person name="Msuya J.A."/>
            <person name="Pravda N."/>
            <person name="Shaffer C.D."/>
            <person name="Weston-Hafer K.A."/>
            <person name="Russell D.A."/>
            <person name="Jacobs-Sera D."/>
            <person name="Hatfull G.F."/>
        </authorList>
    </citation>
    <scope>NUCLEOTIDE SEQUENCE</scope>
</reference>
<evidence type="ECO:0000313" key="1">
    <source>
        <dbReference type="EMBL" id="WAB08801.1"/>
    </source>
</evidence>
<accession>A0A9E8M774</accession>
<dbReference type="EMBL" id="OP751148">
    <property type="protein sequence ID" value="WAB08801.1"/>
    <property type="molecule type" value="Genomic_DNA"/>
</dbReference>
<organism evidence="1 2">
    <name type="scientific">Streptomyces phage Success</name>
    <dbReference type="NCBI Taxonomy" id="2999013"/>
    <lineage>
        <taxon>Viruses</taxon>
        <taxon>Duplodnaviria</taxon>
        <taxon>Heunggongvirae</taxon>
        <taxon>Uroviricota</taxon>
        <taxon>Caudoviricetes</taxon>
        <taxon>Successvirus</taxon>
        <taxon>Successvirus success</taxon>
    </lineage>
</organism>
<protein>
    <submittedName>
        <fullName evidence="1">Uncharacterized protein</fullName>
    </submittedName>
</protein>
<dbReference type="RefSeq" id="YP_010755546.1">
    <property type="nucleotide sequence ID" value="NC_073472.1"/>
</dbReference>
<dbReference type="Proteomes" id="UP001163413">
    <property type="component" value="Segment"/>
</dbReference>
<gene>
    <name evidence="1" type="primary">14</name>
    <name evidence="1" type="ORF">SEA_SUCCESS_14</name>
</gene>
<name>A0A9E8M774_9CAUD</name>
<evidence type="ECO:0000313" key="2">
    <source>
        <dbReference type="Proteomes" id="UP001163413"/>
    </source>
</evidence>
<dbReference type="KEGG" id="vg:80020205"/>
<sequence>MSEALRAFLTELSDLTTKYGFYIEGDVDSEGYKGFASVRGNGIVRDLVHDGERYDAY</sequence>
<keyword evidence="2" id="KW-1185">Reference proteome</keyword>